<dbReference type="InterPro" id="IPR001810">
    <property type="entry name" value="F-box_dom"/>
</dbReference>
<reference evidence="5 6" key="1">
    <citation type="submission" date="2018-05" db="EMBL/GenBank/DDBJ databases">
        <title>Draft genome sequence of Scytalidium lignicola DSM 105466, a ubiquitous saprotrophic fungus.</title>
        <authorList>
            <person name="Buettner E."/>
            <person name="Gebauer A.M."/>
            <person name="Hofrichter M."/>
            <person name="Liers C."/>
            <person name="Kellner H."/>
        </authorList>
    </citation>
    <scope>NUCLEOTIDE SEQUENCE [LARGE SCALE GENOMIC DNA]</scope>
    <source>
        <strain evidence="5 6">DSM 105466</strain>
    </source>
</reference>
<dbReference type="PROSITE" id="PS50294">
    <property type="entry name" value="WD_REPEATS_REGION"/>
    <property type="match status" value="1"/>
</dbReference>
<dbReference type="SUPFAM" id="SSF50978">
    <property type="entry name" value="WD40 repeat-like"/>
    <property type="match status" value="1"/>
</dbReference>
<comment type="caution">
    <text evidence="5">The sequence shown here is derived from an EMBL/GenBank/DDBJ whole genome shotgun (WGS) entry which is preliminary data.</text>
</comment>
<name>A0A3E2GTN9_SCYLI</name>
<dbReference type="SMART" id="SM00256">
    <property type="entry name" value="FBOX"/>
    <property type="match status" value="1"/>
</dbReference>
<dbReference type="PROSITE" id="PS50181">
    <property type="entry name" value="FBOX"/>
    <property type="match status" value="1"/>
</dbReference>
<keyword evidence="2" id="KW-0853">WD repeat</keyword>
<keyword evidence="6" id="KW-1185">Reference proteome</keyword>
<dbReference type="SUPFAM" id="SSF81383">
    <property type="entry name" value="F-box domain"/>
    <property type="match status" value="1"/>
</dbReference>
<accession>A0A3E2GTN9</accession>
<evidence type="ECO:0000256" key="1">
    <source>
        <dbReference type="ARBA" id="ARBA00007968"/>
    </source>
</evidence>
<dbReference type="STRING" id="5539.A0A3E2GTN9"/>
<feature type="non-terminal residue" evidence="5">
    <location>
        <position position="1"/>
    </location>
</feature>
<feature type="repeat" description="WD" evidence="2">
    <location>
        <begin position="447"/>
        <end position="488"/>
    </location>
</feature>
<feature type="non-terminal residue" evidence="5">
    <location>
        <position position="634"/>
    </location>
</feature>
<proteinExistence type="inferred from homology"/>
<organism evidence="5 6">
    <name type="scientific">Scytalidium lignicola</name>
    <name type="common">Hyphomycete</name>
    <dbReference type="NCBI Taxonomy" id="5539"/>
    <lineage>
        <taxon>Eukaryota</taxon>
        <taxon>Fungi</taxon>
        <taxon>Dikarya</taxon>
        <taxon>Ascomycota</taxon>
        <taxon>Pezizomycotina</taxon>
        <taxon>Leotiomycetes</taxon>
        <taxon>Leotiomycetes incertae sedis</taxon>
        <taxon>Scytalidium</taxon>
    </lineage>
</organism>
<evidence type="ECO:0000256" key="2">
    <source>
        <dbReference type="PROSITE-ProRule" id="PRU00221"/>
    </source>
</evidence>
<evidence type="ECO:0000259" key="4">
    <source>
        <dbReference type="PROSITE" id="PS50181"/>
    </source>
</evidence>
<evidence type="ECO:0000256" key="3">
    <source>
        <dbReference type="SAM" id="MobiDB-lite"/>
    </source>
</evidence>
<dbReference type="Gene3D" id="1.20.1280.50">
    <property type="match status" value="1"/>
</dbReference>
<evidence type="ECO:0000313" key="6">
    <source>
        <dbReference type="Proteomes" id="UP000258309"/>
    </source>
</evidence>
<evidence type="ECO:0000313" key="5">
    <source>
        <dbReference type="EMBL" id="RFU24113.1"/>
    </source>
</evidence>
<dbReference type="PROSITE" id="PS50082">
    <property type="entry name" value="WD_REPEATS_2"/>
    <property type="match status" value="1"/>
</dbReference>
<dbReference type="Pfam" id="PF12937">
    <property type="entry name" value="F-box-like"/>
    <property type="match status" value="1"/>
</dbReference>
<dbReference type="EMBL" id="NCSJ02000509">
    <property type="protein sequence ID" value="RFU24113.1"/>
    <property type="molecule type" value="Genomic_DNA"/>
</dbReference>
<comment type="similarity">
    <text evidence="1">Belongs to the WD repeat MET30/SCONB/SCON-2 family.</text>
</comment>
<protein>
    <recommendedName>
        <fullName evidence="4">F-box domain-containing protein</fullName>
    </recommendedName>
</protein>
<dbReference type="OrthoDB" id="3219396at2759"/>
<feature type="region of interest" description="Disordered" evidence="3">
    <location>
        <begin position="486"/>
        <end position="533"/>
    </location>
</feature>
<feature type="domain" description="F-box" evidence="4">
    <location>
        <begin position="28"/>
        <end position="74"/>
    </location>
</feature>
<sequence>MSLKRRLSTAYAEAFFPDSKKPRTRHPLDHLSDLSDELLIRILQNLPIQSLIQCQRLSHRFYTLAGDSQIWKNLYYNRFVLPRAMRIPGIRAAPVDEALRFSSRTSKWLNDSYLVNRSDGKKTNWKSQYKLRHNWAIGACEVQEINVADRPSVPATLAKLVEGIVVTANKEEGLRAWDLKGKRVVAACELADGDIPTCLAVDTQNSNENLLEITVGFVDGGWGIWRLDVTTRSFNCAYRHPASSNGRLSAIAIANPYIITTTDSQLLSLYTLAGPPPASEPVSKGLSLQVEENITAEQDNGLEPESTEEQTQELRDFKPHLLASLHSHTSWPPVTLSIRTTSTTIIASIAYSLPTYFEGYTIGLQELHISPTTGTITSSRIATALPQGFHSSLKSSSMLAHSTFPEPPTSLTYAHPYLLACHSDNTLTLYLCTSTATHLGISTGGRLWGHTSSVAAAEITPRGKAVSVSSRGDELRVWDLEGGLATNMPPAPAPISHNSAERKPLDATAETGPSISRPSTPYRPPRAKGRKSVMARSVAIRAELRSSPSKFSVASSDRPGGLRRVESDPALGRRSARGNDEVGNDYKLEQVDMTEEESSWVGFDDEVVIVLKESVGRGYPLRRGKQALVVYDFR</sequence>
<dbReference type="InterPro" id="IPR036047">
    <property type="entry name" value="F-box-like_dom_sf"/>
</dbReference>
<dbReference type="InterPro" id="IPR015943">
    <property type="entry name" value="WD40/YVTN_repeat-like_dom_sf"/>
</dbReference>
<dbReference type="AlphaFoldDB" id="A0A3E2GTN9"/>
<gene>
    <name evidence="5" type="ORF">B7463_g12227</name>
</gene>
<feature type="region of interest" description="Disordered" evidence="3">
    <location>
        <begin position="548"/>
        <end position="584"/>
    </location>
</feature>
<dbReference type="InterPro" id="IPR036322">
    <property type="entry name" value="WD40_repeat_dom_sf"/>
</dbReference>
<dbReference type="Proteomes" id="UP000258309">
    <property type="component" value="Unassembled WGS sequence"/>
</dbReference>
<dbReference type="OMA" id="RHNWSRG"/>
<dbReference type="Pfam" id="PF25499">
    <property type="entry name" value="Beta-prop_pof12"/>
    <property type="match status" value="1"/>
</dbReference>
<dbReference type="InterPro" id="IPR001680">
    <property type="entry name" value="WD40_rpt"/>
</dbReference>
<dbReference type="Gene3D" id="2.130.10.10">
    <property type="entry name" value="YVTN repeat-like/Quinoprotein amine dehydrogenase"/>
    <property type="match status" value="1"/>
</dbReference>